<protein>
    <submittedName>
        <fullName evidence="2">Uncharacterized protein</fullName>
    </submittedName>
</protein>
<dbReference type="VEuPathDB" id="FungiDB:PC110_g3792"/>
<gene>
    <name evidence="2" type="ORF">PC129_g9001</name>
</gene>
<evidence type="ECO:0000313" key="3">
    <source>
        <dbReference type="Proteomes" id="UP000760860"/>
    </source>
</evidence>
<accession>A0A8T1I765</accession>
<comment type="caution">
    <text evidence="2">The sequence shown here is derived from an EMBL/GenBank/DDBJ whole genome shotgun (WGS) entry which is preliminary data.</text>
</comment>
<reference evidence="2" key="1">
    <citation type="submission" date="2018-05" db="EMBL/GenBank/DDBJ databases">
        <title>Effector identification in a new, highly contiguous assembly of the strawberry crown rot pathogen Phytophthora cactorum.</title>
        <authorList>
            <person name="Armitage A.D."/>
            <person name="Nellist C.F."/>
            <person name="Bates H."/>
            <person name="Vickerstaff R.J."/>
            <person name="Harrison R.J."/>
        </authorList>
    </citation>
    <scope>NUCLEOTIDE SEQUENCE</scope>
    <source>
        <strain evidence="2">P421</strain>
    </source>
</reference>
<feature type="coiled-coil region" evidence="1">
    <location>
        <begin position="48"/>
        <end position="82"/>
    </location>
</feature>
<sequence>MQFNEAVEALQNRIAGLETRPMATTSAGSVGAVSPDASRHLLAKEARLAHARSNRNKALADRQQTEAKLRDLDSATTDLEKQVHRLLEAVAAKRRRIRELKTYFEQRLTRSSDVVTSQGEECGRLQELVDHLQENLQKASKQLKSVTCQRDHAAVEKIDPPSCSNHPYLVQRPEWLFPRRGPTPPTLEWRDDLIDEDRVRLLEDAAPWEVLTTPVDPLTFEDGGWFAHVVRVYSTYEDEHHRANWDSTHAFPICIAKRRQSRYLSGFYTNHKQRRSRTEARWIGFLQLVFEGMRRGLCDLDILLDPFFLHFPRSGEAGVWYPGLEAGTKPADLLGALEIFDNADRWHNHYRGEPTMHPVLRTARLTGTFMSSTA</sequence>
<organism evidence="2 3">
    <name type="scientific">Phytophthora cactorum</name>
    <dbReference type="NCBI Taxonomy" id="29920"/>
    <lineage>
        <taxon>Eukaryota</taxon>
        <taxon>Sar</taxon>
        <taxon>Stramenopiles</taxon>
        <taxon>Oomycota</taxon>
        <taxon>Peronosporomycetes</taxon>
        <taxon>Peronosporales</taxon>
        <taxon>Peronosporaceae</taxon>
        <taxon>Phytophthora</taxon>
    </lineage>
</organism>
<evidence type="ECO:0000313" key="2">
    <source>
        <dbReference type="EMBL" id="KAG3220237.1"/>
    </source>
</evidence>
<keyword evidence="1" id="KW-0175">Coiled coil</keyword>
<proteinExistence type="predicted"/>
<dbReference type="EMBL" id="RCMV01000273">
    <property type="protein sequence ID" value="KAG3220237.1"/>
    <property type="molecule type" value="Genomic_DNA"/>
</dbReference>
<dbReference type="AlphaFoldDB" id="A0A8T1I765"/>
<dbReference type="Proteomes" id="UP000760860">
    <property type="component" value="Unassembled WGS sequence"/>
</dbReference>
<evidence type="ECO:0000256" key="1">
    <source>
        <dbReference type="SAM" id="Coils"/>
    </source>
</evidence>
<name>A0A8T1I765_9STRA</name>
<feature type="coiled-coil region" evidence="1">
    <location>
        <begin position="122"/>
        <end position="149"/>
    </location>
</feature>